<evidence type="ECO:0000256" key="3">
    <source>
        <dbReference type="ARBA" id="ARBA00022692"/>
    </source>
</evidence>
<dbReference type="PROSITE" id="PS51257">
    <property type="entry name" value="PROKAR_LIPOPROTEIN"/>
    <property type="match status" value="1"/>
</dbReference>
<accession>A0A1V3NIL1</accession>
<dbReference type="CDD" id="cd07989">
    <property type="entry name" value="LPLAT_AGPAT-like"/>
    <property type="match status" value="1"/>
</dbReference>
<dbReference type="RefSeq" id="WP_077278642.1">
    <property type="nucleotide sequence ID" value="NZ_MVBK01000044.1"/>
</dbReference>
<dbReference type="SMART" id="SM00563">
    <property type="entry name" value="PlsC"/>
    <property type="match status" value="1"/>
</dbReference>
<dbReference type="PANTHER" id="PTHR23063:SF52">
    <property type="entry name" value="LYSOPHOSPHATIDYLCHOLINE ACYLTRANSFERASE"/>
    <property type="match status" value="1"/>
</dbReference>
<comment type="subcellular location">
    <subcellularLocation>
        <location evidence="1">Membrane</location>
    </subcellularLocation>
</comment>
<evidence type="ECO:0000256" key="4">
    <source>
        <dbReference type="ARBA" id="ARBA00022989"/>
    </source>
</evidence>
<dbReference type="OrthoDB" id="319710at2"/>
<dbReference type="GO" id="GO:0006629">
    <property type="term" value="P:lipid metabolic process"/>
    <property type="evidence" value="ECO:0007669"/>
    <property type="project" value="UniProtKB-KW"/>
</dbReference>
<evidence type="ECO:0000256" key="7">
    <source>
        <dbReference type="ARBA" id="ARBA00023315"/>
    </source>
</evidence>
<dbReference type="GO" id="GO:0016020">
    <property type="term" value="C:membrane"/>
    <property type="evidence" value="ECO:0007669"/>
    <property type="project" value="UniProtKB-SubCell"/>
</dbReference>
<keyword evidence="4 8" id="KW-1133">Transmembrane helix</keyword>
<keyword evidence="6 8" id="KW-0472">Membrane</keyword>
<feature type="domain" description="Phospholipid/glycerol acyltransferase" evidence="9">
    <location>
        <begin position="70"/>
        <end position="181"/>
    </location>
</feature>
<keyword evidence="5" id="KW-0443">Lipid metabolism</keyword>
<dbReference type="Pfam" id="PF01553">
    <property type="entry name" value="Acyltransferase"/>
    <property type="match status" value="1"/>
</dbReference>
<dbReference type="PANTHER" id="PTHR23063">
    <property type="entry name" value="PHOSPHOLIPID ACYLTRANSFERASE"/>
    <property type="match status" value="1"/>
</dbReference>
<evidence type="ECO:0000259" key="9">
    <source>
        <dbReference type="SMART" id="SM00563"/>
    </source>
</evidence>
<organism evidence="10 11">
    <name type="scientific">Thioalkalivibrio denitrificans</name>
    <dbReference type="NCBI Taxonomy" id="108003"/>
    <lineage>
        <taxon>Bacteria</taxon>
        <taxon>Pseudomonadati</taxon>
        <taxon>Pseudomonadota</taxon>
        <taxon>Gammaproteobacteria</taxon>
        <taxon>Chromatiales</taxon>
        <taxon>Ectothiorhodospiraceae</taxon>
        <taxon>Thioalkalivibrio</taxon>
    </lineage>
</organism>
<gene>
    <name evidence="10" type="ORF">B1C78_08070</name>
</gene>
<name>A0A1V3NIL1_9GAMM</name>
<keyword evidence="7 10" id="KW-0012">Acyltransferase</keyword>
<proteinExistence type="predicted"/>
<evidence type="ECO:0000256" key="1">
    <source>
        <dbReference type="ARBA" id="ARBA00004370"/>
    </source>
</evidence>
<keyword evidence="2 10" id="KW-0808">Transferase</keyword>
<dbReference type="STRING" id="108003.B1C78_08070"/>
<protein>
    <submittedName>
        <fullName evidence="10">1-acyl-sn-glycerol-3-phosphate acyltransferase</fullName>
    </submittedName>
</protein>
<keyword evidence="11" id="KW-1185">Reference proteome</keyword>
<reference evidence="10 11" key="1">
    <citation type="submission" date="2017-02" db="EMBL/GenBank/DDBJ databases">
        <title>Genomic diversity within the haloalkaliphilic genus Thioalkalivibrio.</title>
        <authorList>
            <person name="Ahn A.-C."/>
            <person name="Meier-Kolthoff J."/>
            <person name="Overmars L."/>
            <person name="Richter M."/>
            <person name="Woyke T."/>
            <person name="Sorokin D.Y."/>
            <person name="Muyzer G."/>
        </authorList>
    </citation>
    <scope>NUCLEOTIDE SEQUENCE [LARGE SCALE GENOMIC DNA]</scope>
    <source>
        <strain evidence="10 11">ALJD</strain>
    </source>
</reference>
<dbReference type="InterPro" id="IPR002123">
    <property type="entry name" value="Plipid/glycerol_acylTrfase"/>
</dbReference>
<dbReference type="Proteomes" id="UP000189462">
    <property type="component" value="Unassembled WGS sequence"/>
</dbReference>
<evidence type="ECO:0000256" key="8">
    <source>
        <dbReference type="SAM" id="Phobius"/>
    </source>
</evidence>
<evidence type="ECO:0000313" key="10">
    <source>
        <dbReference type="EMBL" id="OOG24773.1"/>
    </source>
</evidence>
<feature type="transmembrane region" description="Helical" evidence="8">
    <location>
        <begin position="6"/>
        <end position="27"/>
    </location>
</feature>
<evidence type="ECO:0000256" key="6">
    <source>
        <dbReference type="ARBA" id="ARBA00023136"/>
    </source>
</evidence>
<evidence type="ECO:0000256" key="5">
    <source>
        <dbReference type="ARBA" id="ARBA00023098"/>
    </source>
</evidence>
<dbReference type="SUPFAM" id="SSF69593">
    <property type="entry name" value="Glycerol-3-phosphate (1)-acyltransferase"/>
    <property type="match status" value="1"/>
</dbReference>
<sequence length="254" mass="27850">MKWLRVGFRLLLIVVHIVTGCVIVLAVGRQRRDGVPVGRFERAVRWWLGRVARIAGVRVHVRGAPAPGAVLLLSNHVSWLDIPVLGGIASMGFLSKAEVRGWPVVGWFATASGTRYIERGAHGTTEVIRRIEQDLRLGRRVHVFAEATTSDGSDVRRFHPRLLAAAQEVGCPVQPVAIRYLPTPDGRPSPAPFIDNAVLLHHALRVLAEPRLEVEVTFLPIIGVEGRDRRGLADDARAAVRAVVVGDERSAERA</sequence>
<keyword evidence="3 8" id="KW-0812">Transmembrane</keyword>
<evidence type="ECO:0000256" key="2">
    <source>
        <dbReference type="ARBA" id="ARBA00022679"/>
    </source>
</evidence>
<dbReference type="AlphaFoldDB" id="A0A1V3NIL1"/>
<dbReference type="EMBL" id="MVBK01000044">
    <property type="protein sequence ID" value="OOG24773.1"/>
    <property type="molecule type" value="Genomic_DNA"/>
</dbReference>
<dbReference type="GO" id="GO:0016746">
    <property type="term" value="F:acyltransferase activity"/>
    <property type="evidence" value="ECO:0007669"/>
    <property type="project" value="UniProtKB-KW"/>
</dbReference>
<evidence type="ECO:0000313" key="11">
    <source>
        <dbReference type="Proteomes" id="UP000189462"/>
    </source>
</evidence>
<comment type="caution">
    <text evidence="10">The sequence shown here is derived from an EMBL/GenBank/DDBJ whole genome shotgun (WGS) entry which is preliminary data.</text>
</comment>